<protein>
    <submittedName>
        <fullName evidence="1">VgrG protein</fullName>
    </submittedName>
</protein>
<accession>A0A3B0ZLS9</accession>
<dbReference type="NCBIfam" id="TIGR03361">
    <property type="entry name" value="VI_Rhs_Vgr"/>
    <property type="match status" value="1"/>
</dbReference>
<dbReference type="InterPro" id="IPR017847">
    <property type="entry name" value="T6SS_RhsGE_Vgr_subset"/>
</dbReference>
<dbReference type="EMBL" id="UOFR01000028">
    <property type="protein sequence ID" value="VAW94495.1"/>
    <property type="molecule type" value="Genomic_DNA"/>
</dbReference>
<evidence type="ECO:0000313" key="1">
    <source>
        <dbReference type="EMBL" id="VAW94495.1"/>
    </source>
</evidence>
<dbReference type="SUPFAM" id="SSF69279">
    <property type="entry name" value="Phage tail proteins"/>
    <property type="match status" value="2"/>
</dbReference>
<dbReference type="Gene3D" id="4.10.220.110">
    <property type="match status" value="1"/>
</dbReference>
<dbReference type="InterPro" id="IPR006533">
    <property type="entry name" value="T6SS_Vgr_RhsGE"/>
</dbReference>
<sequence>MLNAQGMAKFPANKAKITIDVNGSPHSVLSMQGAETVSNGFNFVVTLLTDKYSPLSSFVGATTKLQFHGQDGIARTVIGVVTKINELGVKDESRLTIELTFESNLARLKHQTDTRIILGHSVPDLIKLTCERNGLLKDQLHFDLSRAYPVKPYTLQANETDWAFIQRLAANSGIYFYSIAKDDQEVVVFTDHNAHCPYIAREVLHFIAPSGGNEDVMGQALVGVHHLAANARTVVPQSRIHDYNEETPSTALLASTAIEATTSIRPTPQPGETLYGLGTRSLDESDAQSKRIAERAGAFAFDLTARGNVVDMAAGHICSLEASDFDSQYNADYFISEVIHEASQFAGHNEGDQDIAYRNKATCIKRETPFRSATVRHPELPMTMTARIESDGPYARLDEQGKYQLRALFDLSTSAHTQATIPMRRVSPYGGLPNESNVGFHTPLHDGDEVLISCLNGDPDRPMIVGSLPNPERVSPVTSANVSVNRLRTMSDNELTFDDTKEKEAITLRTYSGYNILHLNAEAVGHKVRLATEHGAMVTFAKKTIHRQSDDTMSERVGNDRLVKVKNMHRTETQSKEIHHQAKTDHSHAAYKNMQTESAKNTELQTGRHMVIDVEDNVNITIKGSGGLFATVKNNDVFIQSANKIDVKGQGGGDITFEQSGGGFKISSGGVVSFYGKKVFFGGSGGVQLNGKVNYSVPGPNPPGPVSTTAPMGFAGITPLKDPNSPQVTNLTWSQIRVPIGDKVNAEFSAKNFKGGETAVIKVYEVDQNSSNDLVDTLNTILDDGTGHYMVSWVRSASKVETDSQEDMDSDESGPLEYIFEVEIDGTKSEDTPNPLWLTKTVQLKIDEQDKKMNDGQEAMLLASDERKYFQTITNGTAIFVDVVVGPIELSILTGAEAKHITASDTSEGTEL</sequence>
<gene>
    <name evidence="1" type="ORF">MNBD_GAMMA21-2142</name>
</gene>
<dbReference type="Gene3D" id="2.40.50.230">
    <property type="entry name" value="Gp5 N-terminal domain"/>
    <property type="match status" value="1"/>
</dbReference>
<reference evidence="1" key="1">
    <citation type="submission" date="2018-06" db="EMBL/GenBank/DDBJ databases">
        <authorList>
            <person name="Zhirakovskaya E."/>
        </authorList>
    </citation>
    <scope>NUCLEOTIDE SEQUENCE</scope>
</reference>
<dbReference type="AlphaFoldDB" id="A0A3B0ZLS9"/>
<organism evidence="1">
    <name type="scientific">hydrothermal vent metagenome</name>
    <dbReference type="NCBI Taxonomy" id="652676"/>
    <lineage>
        <taxon>unclassified sequences</taxon>
        <taxon>metagenomes</taxon>
        <taxon>ecological metagenomes</taxon>
    </lineage>
</organism>
<name>A0A3B0ZLS9_9ZZZZ</name>
<proteinExistence type="predicted"/>
<dbReference type="Gene3D" id="2.30.110.50">
    <property type="match status" value="1"/>
</dbReference>
<dbReference type="Pfam" id="PF05954">
    <property type="entry name" value="Phage_GPD"/>
    <property type="match status" value="1"/>
</dbReference>
<dbReference type="SUPFAM" id="SSF69255">
    <property type="entry name" value="gp5 N-terminal domain-like"/>
    <property type="match status" value="1"/>
</dbReference>
<dbReference type="SUPFAM" id="SSF69349">
    <property type="entry name" value="Phage fibre proteins"/>
    <property type="match status" value="1"/>
</dbReference>
<dbReference type="InterPro" id="IPR037026">
    <property type="entry name" value="Vgr_OB-fold_dom_sf"/>
</dbReference>
<dbReference type="NCBIfam" id="TIGR01646">
    <property type="entry name" value="vgr_GE"/>
    <property type="match status" value="1"/>
</dbReference>
<dbReference type="Gene3D" id="3.55.50.10">
    <property type="entry name" value="Baseplate protein-like domains"/>
    <property type="match status" value="1"/>
</dbReference>